<dbReference type="AlphaFoldDB" id="A0A1K2HLN3"/>
<keyword evidence="1" id="KW-1133">Transmembrane helix</keyword>
<evidence type="ECO:0000313" key="2">
    <source>
        <dbReference type="EMBL" id="SFZ77679.1"/>
    </source>
</evidence>
<reference evidence="2 3" key="1">
    <citation type="submission" date="2016-11" db="EMBL/GenBank/DDBJ databases">
        <authorList>
            <person name="Jaros S."/>
            <person name="Januszkiewicz K."/>
            <person name="Wedrychowicz H."/>
        </authorList>
    </citation>
    <scope>NUCLEOTIDE SEQUENCE [LARGE SCALE GENOMIC DNA]</scope>
    <source>
        <strain evidence="2 3">DSM 18899</strain>
    </source>
</reference>
<feature type="transmembrane region" description="Helical" evidence="1">
    <location>
        <begin position="60"/>
        <end position="79"/>
    </location>
</feature>
<dbReference type="Proteomes" id="UP000186513">
    <property type="component" value="Unassembled WGS sequence"/>
</dbReference>
<sequence>MSITSSAIRMLRGESVVLENYSKTKLQFLVELPIAFAASVMCWFLITSLIFITWPEAFNVLLNPIGFGLCFVIFAAMSWHDIDMRKVYVEPKHRSLTIINKGCCSELETQQVSFDRSLLVRYWSSGSEGESAYFVIELIAPRIFYHLIGVGYSLHREIANDNPEQADRITDDICRKLSAQFDI</sequence>
<name>A0A1K2HLN3_9NEIS</name>
<protein>
    <recommendedName>
        <fullName evidence="4">YcxB-like protein</fullName>
    </recommendedName>
</protein>
<keyword evidence="3" id="KW-1185">Reference proteome</keyword>
<accession>A0A1K2HLN3</accession>
<keyword evidence="1" id="KW-0812">Transmembrane</keyword>
<evidence type="ECO:0008006" key="4">
    <source>
        <dbReference type="Google" id="ProtNLM"/>
    </source>
</evidence>
<keyword evidence="1" id="KW-0472">Membrane</keyword>
<dbReference type="EMBL" id="FPKR01000010">
    <property type="protein sequence ID" value="SFZ77679.1"/>
    <property type="molecule type" value="Genomic_DNA"/>
</dbReference>
<proteinExistence type="predicted"/>
<evidence type="ECO:0000256" key="1">
    <source>
        <dbReference type="SAM" id="Phobius"/>
    </source>
</evidence>
<evidence type="ECO:0000313" key="3">
    <source>
        <dbReference type="Proteomes" id="UP000186513"/>
    </source>
</evidence>
<feature type="transmembrane region" description="Helical" evidence="1">
    <location>
        <begin position="28"/>
        <end position="54"/>
    </location>
</feature>
<gene>
    <name evidence="2" type="ORF">SAMN02745887_02526</name>
</gene>
<organism evidence="2 3">
    <name type="scientific">Chitinimonas taiwanensis DSM 18899</name>
    <dbReference type="NCBI Taxonomy" id="1121279"/>
    <lineage>
        <taxon>Bacteria</taxon>
        <taxon>Pseudomonadati</taxon>
        <taxon>Pseudomonadota</taxon>
        <taxon>Betaproteobacteria</taxon>
        <taxon>Neisseriales</taxon>
        <taxon>Chitinibacteraceae</taxon>
        <taxon>Chitinimonas</taxon>
    </lineage>
</organism>